<feature type="domain" description="MoaB/Mog" evidence="2">
    <location>
        <begin position="4"/>
        <end position="171"/>
    </location>
</feature>
<accession>A0A366I067</accession>
<proteinExistence type="inferred from homology"/>
<dbReference type="SUPFAM" id="SSF53218">
    <property type="entry name" value="Molybdenum cofactor biosynthesis proteins"/>
    <property type="match status" value="1"/>
</dbReference>
<reference evidence="3 4" key="1">
    <citation type="submission" date="2018-06" db="EMBL/GenBank/DDBJ databases">
        <title>Genomic Encyclopedia of Type Strains, Phase IV (KMG-IV): sequencing the most valuable type-strain genomes for metagenomic binning, comparative biology and taxonomic classification.</title>
        <authorList>
            <person name="Goeker M."/>
        </authorList>
    </citation>
    <scope>NUCLEOTIDE SEQUENCE [LARGE SCALE GENOMIC DNA]</scope>
    <source>
        <strain evidence="3 4">DSM 22112</strain>
    </source>
</reference>
<evidence type="ECO:0000259" key="2">
    <source>
        <dbReference type="SMART" id="SM00852"/>
    </source>
</evidence>
<dbReference type="Pfam" id="PF18146">
    <property type="entry name" value="CinA_KH"/>
    <property type="match status" value="1"/>
</dbReference>
<sequence length="410" mass="45366">MIGELINVGTEILIGDIVNTNAQYISKELSNIGFSIYYHTTVGDNPNRLKETLENSINRSDVVILTGGLGPTQDDLTKEILAEILGVELVLDQEIYDEITERIYKSGYSQVTQNNYKQAYIPKGASPIPNSNGTAPGILAEMDNKSIILLPGPPREMIPMFEQKVLPYLMKKTDTKFYSNYYKITSIGESAVEDRLLDLIDKQKNPTIATYAKPGEVLIRVTANGESREEVESLLQNYDVVIKERFGQNIYAFEDLSLQEAVGKSLVEKNVTISIAESCTAGQIASRLSEFPGISQSLHSGIVCYSNEAKVRFVGVQQKTLDEYGAVSEEVAREMLQGLYEKNKTDIVVATTGIAGPGGGSEDKPVGTVYIGILYKGQYTVTRHQFRGDRKRIQLWASNEALNKIRKAIV</sequence>
<dbReference type="Pfam" id="PF00994">
    <property type="entry name" value="MoCF_biosynth"/>
    <property type="match status" value="1"/>
</dbReference>
<dbReference type="InterPro" id="IPR001453">
    <property type="entry name" value="MoaB/Mog_dom"/>
</dbReference>
<dbReference type="NCBIfam" id="TIGR00177">
    <property type="entry name" value="molyb_syn"/>
    <property type="match status" value="1"/>
</dbReference>
<dbReference type="InterPro" id="IPR008136">
    <property type="entry name" value="CinA_C"/>
</dbReference>
<gene>
    <name evidence="1" type="primary">cinA</name>
    <name evidence="3" type="ORF">DES36_11726</name>
</gene>
<comment type="caution">
    <text evidence="3">The sequence shown here is derived from an EMBL/GenBank/DDBJ whole genome shotgun (WGS) entry which is preliminary data.</text>
</comment>
<comment type="similarity">
    <text evidence="1">Belongs to the CinA family.</text>
</comment>
<dbReference type="InterPro" id="IPR036653">
    <property type="entry name" value="CinA-like_C"/>
</dbReference>
<dbReference type="InterPro" id="IPR050101">
    <property type="entry name" value="CinA"/>
</dbReference>
<evidence type="ECO:0000313" key="3">
    <source>
        <dbReference type="EMBL" id="RBP59931.1"/>
    </source>
</evidence>
<dbReference type="PANTHER" id="PTHR13939">
    <property type="entry name" value="NICOTINAMIDE-NUCLEOTIDE AMIDOHYDROLASE PNCC"/>
    <property type="match status" value="1"/>
</dbReference>
<dbReference type="NCBIfam" id="NF001813">
    <property type="entry name" value="PRK00549.1"/>
    <property type="match status" value="1"/>
</dbReference>
<dbReference type="Pfam" id="PF02464">
    <property type="entry name" value="CinA"/>
    <property type="match status" value="1"/>
</dbReference>
<dbReference type="InterPro" id="IPR008135">
    <property type="entry name" value="Competence-induced_CinA"/>
</dbReference>
<name>A0A366I067_9FIRM</name>
<dbReference type="SMART" id="SM00852">
    <property type="entry name" value="MoCF_biosynth"/>
    <property type="match status" value="1"/>
</dbReference>
<dbReference type="Gene3D" id="3.40.980.10">
    <property type="entry name" value="MoaB/Mog-like domain"/>
    <property type="match status" value="1"/>
</dbReference>
<dbReference type="NCBIfam" id="TIGR00199">
    <property type="entry name" value="PncC_domain"/>
    <property type="match status" value="1"/>
</dbReference>
<evidence type="ECO:0000256" key="1">
    <source>
        <dbReference type="HAMAP-Rule" id="MF_00226"/>
    </source>
</evidence>
<evidence type="ECO:0000313" key="4">
    <source>
        <dbReference type="Proteomes" id="UP000253490"/>
    </source>
</evidence>
<dbReference type="CDD" id="cd00885">
    <property type="entry name" value="cinA"/>
    <property type="match status" value="1"/>
</dbReference>
<dbReference type="InterPro" id="IPR041424">
    <property type="entry name" value="CinA_KH"/>
</dbReference>
<dbReference type="InterPro" id="IPR036425">
    <property type="entry name" value="MoaB/Mog-like_dom_sf"/>
</dbReference>
<dbReference type="OrthoDB" id="9801454at2"/>
<organism evidence="3 4">
    <name type="scientific">Alkalibaculum bacchi</name>
    <dbReference type="NCBI Taxonomy" id="645887"/>
    <lineage>
        <taxon>Bacteria</taxon>
        <taxon>Bacillati</taxon>
        <taxon>Bacillota</taxon>
        <taxon>Clostridia</taxon>
        <taxon>Eubacteriales</taxon>
        <taxon>Eubacteriaceae</taxon>
        <taxon>Alkalibaculum</taxon>
    </lineage>
</organism>
<protein>
    <recommendedName>
        <fullName evidence="1">Putative competence-damage inducible protein</fullName>
    </recommendedName>
</protein>
<dbReference type="Gene3D" id="3.30.70.2860">
    <property type="match status" value="1"/>
</dbReference>
<dbReference type="RefSeq" id="WP_113921389.1">
    <property type="nucleotide sequence ID" value="NZ_QNRX01000017.1"/>
</dbReference>
<dbReference type="AlphaFoldDB" id="A0A366I067"/>
<dbReference type="Gene3D" id="3.90.950.20">
    <property type="entry name" value="CinA-like"/>
    <property type="match status" value="1"/>
</dbReference>
<dbReference type="PIRSF" id="PIRSF006728">
    <property type="entry name" value="CinA"/>
    <property type="match status" value="1"/>
</dbReference>
<keyword evidence="4" id="KW-1185">Reference proteome</keyword>
<dbReference type="Proteomes" id="UP000253490">
    <property type="component" value="Unassembled WGS sequence"/>
</dbReference>
<dbReference type="SUPFAM" id="SSF142433">
    <property type="entry name" value="CinA-like"/>
    <property type="match status" value="1"/>
</dbReference>
<dbReference type="PANTHER" id="PTHR13939:SF0">
    <property type="entry name" value="NMN AMIDOHYDROLASE-LIKE PROTEIN YFAY"/>
    <property type="match status" value="1"/>
</dbReference>
<dbReference type="NCBIfam" id="TIGR00200">
    <property type="entry name" value="cinA_nterm"/>
    <property type="match status" value="1"/>
</dbReference>
<dbReference type="HAMAP" id="MF_00226_B">
    <property type="entry name" value="CinA_B"/>
    <property type="match status" value="1"/>
</dbReference>
<dbReference type="EMBL" id="QNRX01000017">
    <property type="protein sequence ID" value="RBP59931.1"/>
    <property type="molecule type" value="Genomic_DNA"/>
</dbReference>